<proteinExistence type="inferred from homology"/>
<dbReference type="PANTHER" id="PTHR43750">
    <property type="entry name" value="UDP-GLUCOSE 6-DEHYDROGENASE TUAD"/>
    <property type="match status" value="1"/>
</dbReference>
<dbReference type="PIRSF" id="PIRSF000124">
    <property type="entry name" value="UDPglc_GDPman_dh"/>
    <property type="match status" value="1"/>
</dbReference>
<dbReference type="InterPro" id="IPR017476">
    <property type="entry name" value="UDP-Glc/GDP-Man"/>
</dbReference>
<sequence length="424" mass="47299">MLNIVVIGCGYVGLPSGFAFASFGHNVTFIEKDTKKLDDLKNGKMPIYEPKLDDLFSKNKKNIAFIEKFSDITDPKVIDIYVIAVGTPTLNDCQNADLSYVFKAVDEIASIAHNNAIVITKSTVPVGTNAKIKEKIPHLTVVSSPEFLREGSAVDDFLYPDRVVIGCDSLEFDKSKLINLYGGILSEKIVFMDTKGAELVKYASNTFLAAKIAFANEISRFCDKEGIFSQGVLKAVGMDKRIGDKFLNPGPGFGGSCFPKDIDAMEYQVEQSGLDLKIIKNIKKSNDDQKKFVLDKIEDELKNKNAKNIALLGLAFKANTSDIRCSIAIDVVKKLTDNKNITITAYDPEAMDEMRHLIGSDRVKYSDNAKDCIKDARIVVVLTEWAEFHEIKWSSLPDCKIVLDFRNICNKNEIINNKIEYYHL</sequence>
<evidence type="ECO:0000256" key="9">
    <source>
        <dbReference type="PIRSR" id="PIRSR500134-1"/>
    </source>
</evidence>
<dbReference type="Pfam" id="PF00984">
    <property type="entry name" value="UDPG_MGDP_dh"/>
    <property type="match status" value="1"/>
</dbReference>
<keyword evidence="6 8" id="KW-0520">NAD</keyword>
<dbReference type="RefSeq" id="WP_146820592.1">
    <property type="nucleotide sequence ID" value="NZ_CP029077.1"/>
</dbReference>
<feature type="active site" description="Nucleophile" evidence="9">
    <location>
        <position position="257"/>
    </location>
</feature>
<accession>A0A5B8XDH1</accession>
<dbReference type="PIRSF" id="PIRSF500134">
    <property type="entry name" value="UDPglc_DH_bac"/>
    <property type="match status" value="1"/>
</dbReference>
<evidence type="ECO:0000256" key="6">
    <source>
        <dbReference type="ARBA" id="ARBA00023027"/>
    </source>
</evidence>
<feature type="binding site" evidence="11">
    <location>
        <position position="260"/>
    </location>
    <ligand>
        <name>NAD(+)</name>
        <dbReference type="ChEBI" id="CHEBI:57540"/>
    </ligand>
</feature>
<dbReference type="InterPro" id="IPR014026">
    <property type="entry name" value="UDP-Glc/GDP-Man_DH_dimer"/>
</dbReference>
<dbReference type="EC" id="1.1.1.22" evidence="3 8"/>
<dbReference type="InterPro" id="IPR028357">
    <property type="entry name" value="UDPglc_DH_bac"/>
</dbReference>
<gene>
    <name evidence="13" type="ORF">Deia_00516</name>
</gene>
<evidence type="ECO:0000256" key="2">
    <source>
        <dbReference type="ARBA" id="ARBA00006601"/>
    </source>
</evidence>
<feature type="binding site" evidence="11">
    <location>
        <position position="324"/>
    </location>
    <ligand>
        <name>NAD(+)</name>
        <dbReference type="ChEBI" id="CHEBI:57540"/>
    </ligand>
</feature>
<dbReference type="InterPro" id="IPR001732">
    <property type="entry name" value="UDP-Glc/GDP-Man_DH_N"/>
</dbReference>
<comment type="similarity">
    <text evidence="2 8">Belongs to the UDP-glucose/GDP-mannose dehydrogenase family.</text>
</comment>
<evidence type="ECO:0000256" key="4">
    <source>
        <dbReference type="ARBA" id="ARBA00015132"/>
    </source>
</evidence>
<dbReference type="GO" id="GO:0051287">
    <property type="term" value="F:NAD binding"/>
    <property type="evidence" value="ECO:0007669"/>
    <property type="project" value="InterPro"/>
</dbReference>
<evidence type="ECO:0000256" key="5">
    <source>
        <dbReference type="ARBA" id="ARBA00023002"/>
    </source>
</evidence>
<feature type="binding site" evidence="10">
    <location>
        <begin position="147"/>
        <end position="150"/>
    </location>
    <ligand>
        <name>substrate</name>
    </ligand>
</feature>
<comment type="catalytic activity">
    <reaction evidence="7 8">
        <text>UDP-alpha-D-glucose + 2 NAD(+) + H2O = UDP-alpha-D-glucuronate + 2 NADH + 3 H(+)</text>
        <dbReference type="Rhea" id="RHEA:23596"/>
        <dbReference type="ChEBI" id="CHEBI:15377"/>
        <dbReference type="ChEBI" id="CHEBI:15378"/>
        <dbReference type="ChEBI" id="CHEBI:57540"/>
        <dbReference type="ChEBI" id="CHEBI:57945"/>
        <dbReference type="ChEBI" id="CHEBI:58052"/>
        <dbReference type="ChEBI" id="CHEBI:58885"/>
        <dbReference type="EC" id="1.1.1.22"/>
    </reaction>
</comment>
<evidence type="ECO:0000259" key="12">
    <source>
        <dbReference type="SMART" id="SM00984"/>
    </source>
</evidence>
<feature type="binding site" evidence="11">
    <location>
        <position position="123"/>
    </location>
    <ligand>
        <name>NAD(+)</name>
        <dbReference type="ChEBI" id="CHEBI:57540"/>
    </ligand>
</feature>
<keyword evidence="14" id="KW-1185">Reference proteome</keyword>
<evidence type="ECO:0000256" key="10">
    <source>
        <dbReference type="PIRSR" id="PIRSR500134-2"/>
    </source>
</evidence>
<dbReference type="InterPro" id="IPR036220">
    <property type="entry name" value="UDP-Glc/GDP-Man_DH_C_sf"/>
</dbReference>
<feature type="binding site" evidence="10">
    <location>
        <position position="254"/>
    </location>
    <ligand>
        <name>substrate</name>
    </ligand>
</feature>
<dbReference type="Gene3D" id="3.40.50.720">
    <property type="entry name" value="NAD(P)-binding Rossmann-like Domain"/>
    <property type="match status" value="2"/>
</dbReference>
<dbReference type="GO" id="GO:0000271">
    <property type="term" value="P:polysaccharide biosynthetic process"/>
    <property type="evidence" value="ECO:0007669"/>
    <property type="project" value="InterPro"/>
</dbReference>
<feature type="domain" description="UDP-glucose/GDP-mannose dehydrogenase C-terminal" evidence="12">
    <location>
        <begin position="310"/>
        <end position="411"/>
    </location>
</feature>
<dbReference type="GO" id="GO:0006065">
    <property type="term" value="P:UDP-glucuronate biosynthetic process"/>
    <property type="evidence" value="ECO:0007669"/>
    <property type="project" value="UniProtKB-UniPathway"/>
</dbReference>
<dbReference type="GO" id="GO:0003979">
    <property type="term" value="F:UDP-glucose 6-dehydrogenase activity"/>
    <property type="evidence" value="ECO:0007669"/>
    <property type="project" value="UniProtKB-EC"/>
</dbReference>
<evidence type="ECO:0000256" key="11">
    <source>
        <dbReference type="PIRSR" id="PIRSR500134-3"/>
    </source>
</evidence>
<evidence type="ECO:0000256" key="8">
    <source>
        <dbReference type="PIRNR" id="PIRNR000124"/>
    </source>
</evidence>
<feature type="binding site" evidence="11">
    <location>
        <position position="36"/>
    </location>
    <ligand>
        <name>NAD(+)</name>
        <dbReference type="ChEBI" id="CHEBI:57540"/>
    </ligand>
</feature>
<dbReference type="Gene3D" id="1.20.5.100">
    <property type="entry name" value="Cytochrome c1, transmembrane anchor, C-terminal"/>
    <property type="match status" value="1"/>
</dbReference>
<dbReference type="OrthoDB" id="9803238at2"/>
<evidence type="ECO:0000313" key="14">
    <source>
        <dbReference type="Proteomes" id="UP000321934"/>
    </source>
</evidence>
<dbReference type="AlphaFoldDB" id="A0A5B8XDH1"/>
<dbReference type="InterPro" id="IPR014027">
    <property type="entry name" value="UDP-Glc/GDP-Man_DH_C"/>
</dbReference>
<feature type="binding site" evidence="10">
    <location>
        <position position="317"/>
    </location>
    <ligand>
        <name>substrate</name>
    </ligand>
</feature>
<comment type="pathway">
    <text evidence="1">Nucleotide-sugar biosynthesis; UDP-alpha-D-glucuronate biosynthesis; UDP-alpha-D-glucuronate from UDP-alpha-D-glucose: step 1/1.</text>
</comment>
<dbReference type="Pfam" id="PF03720">
    <property type="entry name" value="UDPG_MGDP_dh_C"/>
    <property type="match status" value="1"/>
</dbReference>
<dbReference type="Pfam" id="PF03721">
    <property type="entry name" value="UDPG_MGDP_dh_N"/>
    <property type="match status" value="1"/>
</dbReference>
<evidence type="ECO:0000313" key="13">
    <source>
        <dbReference type="EMBL" id="QED23313.1"/>
    </source>
</evidence>
<organism evidence="13 14">
    <name type="scientific">Candidatus Deianiraea vastatrix</name>
    <dbReference type="NCBI Taxonomy" id="2163644"/>
    <lineage>
        <taxon>Bacteria</taxon>
        <taxon>Pseudomonadati</taxon>
        <taxon>Pseudomonadota</taxon>
        <taxon>Alphaproteobacteria</taxon>
        <taxon>Rickettsiales</taxon>
        <taxon>Candidatus Deianiraeaceae</taxon>
        <taxon>Candidatus Deianiraea</taxon>
    </lineage>
</organism>
<dbReference type="PANTHER" id="PTHR43750:SF3">
    <property type="entry name" value="UDP-GLUCOSE 6-DEHYDROGENASE TUAD"/>
    <property type="match status" value="1"/>
</dbReference>
<feature type="binding site" evidence="10">
    <location>
        <begin position="246"/>
        <end position="250"/>
    </location>
    <ligand>
        <name>substrate</name>
    </ligand>
</feature>
<feature type="binding site" evidence="10">
    <location>
        <position position="201"/>
    </location>
    <ligand>
        <name>substrate</name>
    </ligand>
</feature>
<keyword evidence="5 8" id="KW-0560">Oxidoreductase</keyword>
<dbReference type="EMBL" id="CP029077">
    <property type="protein sequence ID" value="QED23313.1"/>
    <property type="molecule type" value="Genomic_DNA"/>
</dbReference>
<reference evidence="13 14" key="1">
    <citation type="journal article" date="2019" name="ISME J.">
        <title>Deianiraea, an extracellular bacterium associated with the ciliate Paramecium, suggests an alternative scenario for the evolution of Rickettsiales.</title>
        <authorList>
            <person name="Castelli M."/>
            <person name="Sabaneyeva E."/>
            <person name="Lanzoni O."/>
            <person name="Lebedeva N."/>
            <person name="Floriano A.M."/>
            <person name="Gaiarsa S."/>
            <person name="Benken K."/>
            <person name="Modeo L."/>
            <person name="Bandi C."/>
            <person name="Potekhin A."/>
            <person name="Sassera D."/>
            <person name="Petroni G."/>
        </authorList>
    </citation>
    <scope>NUCLEOTIDE SEQUENCE [LARGE SCALE GENOMIC DNA]</scope>
    <source>
        <strain evidence="13">CyL4-1</strain>
    </source>
</reference>
<feature type="binding site" evidence="11">
    <location>
        <position position="150"/>
    </location>
    <ligand>
        <name>NAD(+)</name>
        <dbReference type="ChEBI" id="CHEBI:57540"/>
    </ligand>
</feature>
<dbReference type="NCBIfam" id="TIGR03026">
    <property type="entry name" value="NDP-sugDHase"/>
    <property type="match status" value="1"/>
</dbReference>
<dbReference type="UniPathway" id="UPA00038">
    <property type="reaction ID" value="UER00491"/>
</dbReference>
<dbReference type="SUPFAM" id="SSF51735">
    <property type="entry name" value="NAD(P)-binding Rossmann-fold domains"/>
    <property type="match status" value="1"/>
</dbReference>
<dbReference type="InterPro" id="IPR008927">
    <property type="entry name" value="6-PGluconate_DH-like_C_sf"/>
</dbReference>
<dbReference type="InterPro" id="IPR036291">
    <property type="entry name" value="NAD(P)-bd_dom_sf"/>
</dbReference>
<evidence type="ECO:0000256" key="1">
    <source>
        <dbReference type="ARBA" id="ARBA00004701"/>
    </source>
</evidence>
<evidence type="ECO:0000256" key="7">
    <source>
        <dbReference type="ARBA" id="ARBA00047473"/>
    </source>
</evidence>
<name>A0A5B8XDH1_9RICK</name>
<feature type="binding site" evidence="11">
    <location>
        <position position="87"/>
    </location>
    <ligand>
        <name>NAD(+)</name>
        <dbReference type="ChEBI" id="CHEBI:57540"/>
    </ligand>
</feature>
<dbReference type="Proteomes" id="UP000321934">
    <property type="component" value="Chromosome"/>
</dbReference>
<dbReference type="SUPFAM" id="SSF52413">
    <property type="entry name" value="UDP-glucose/GDP-mannose dehydrogenase C-terminal domain"/>
    <property type="match status" value="1"/>
</dbReference>
<dbReference type="SMART" id="SM00984">
    <property type="entry name" value="UDPG_MGDP_dh_C"/>
    <property type="match status" value="1"/>
</dbReference>
<protein>
    <recommendedName>
        <fullName evidence="4 8">UDP-glucose 6-dehydrogenase</fullName>
        <ecNumber evidence="3 8">1.1.1.22</ecNumber>
    </recommendedName>
</protein>
<dbReference type="SUPFAM" id="SSF48179">
    <property type="entry name" value="6-phosphogluconate dehydrogenase C-terminal domain-like"/>
    <property type="match status" value="1"/>
</dbReference>
<evidence type="ECO:0000256" key="3">
    <source>
        <dbReference type="ARBA" id="ARBA00012954"/>
    </source>
</evidence>